<protein>
    <submittedName>
        <fullName evidence="1">Uncharacterized protein</fullName>
    </submittedName>
</protein>
<dbReference type="OrthoDB" id="1937314at2759"/>
<name>A0A2G2WQJ3_CAPBA</name>
<accession>A0A2G2WQJ3</accession>
<keyword evidence="2" id="KW-1185">Reference proteome</keyword>
<proteinExistence type="predicted"/>
<reference evidence="2" key="2">
    <citation type="journal article" date="2017" name="J. Anim. Genet.">
        <title>Multiple reference genome sequences of hot pepper reveal the massive evolution of plant disease resistance genes by retroduplication.</title>
        <authorList>
            <person name="Kim S."/>
            <person name="Park J."/>
            <person name="Yeom S.-I."/>
            <person name="Kim Y.-M."/>
            <person name="Seo E."/>
            <person name="Kim K.-T."/>
            <person name="Kim M.-S."/>
            <person name="Lee J.M."/>
            <person name="Cheong K."/>
            <person name="Shin H.-S."/>
            <person name="Kim S.-B."/>
            <person name="Han K."/>
            <person name="Lee J."/>
            <person name="Park M."/>
            <person name="Lee H.-A."/>
            <person name="Lee H.-Y."/>
            <person name="Lee Y."/>
            <person name="Oh S."/>
            <person name="Lee J.H."/>
            <person name="Choi E."/>
            <person name="Choi E."/>
            <person name="Lee S.E."/>
            <person name="Jeon J."/>
            <person name="Kim H."/>
            <person name="Choi G."/>
            <person name="Song H."/>
            <person name="Lee J."/>
            <person name="Lee S.-C."/>
            <person name="Kwon J.-K."/>
            <person name="Lee H.-Y."/>
            <person name="Koo N."/>
            <person name="Hong Y."/>
            <person name="Kim R.W."/>
            <person name="Kang W.-H."/>
            <person name="Huh J.H."/>
            <person name="Kang B.-C."/>
            <person name="Yang T.-J."/>
            <person name="Lee Y.-H."/>
            <person name="Bennetzen J.L."/>
            <person name="Choi D."/>
        </authorList>
    </citation>
    <scope>NUCLEOTIDE SEQUENCE [LARGE SCALE GENOMIC DNA]</scope>
    <source>
        <strain evidence="2">cv. PBC81</strain>
    </source>
</reference>
<sequence length="186" mass="20842">MRRNLKDDIEPIRMSKRIAESKSVMNPIVAVEARVVSKVKPKIAAAGFERVIRKPKLAPEIVHIEPVTKKKKKKVIKATKNEVMYISDLKRGKRPFASDAATQADISYKSLYIETQKKVEDLREENYKQAIDLSYRSGQVDAYEYIIGSMKNVVGFSNTMRVTDAGMNLSKGTAPDAPSLNLNNLG</sequence>
<dbReference type="PANTHER" id="PTHR38936">
    <property type="entry name" value="TITIN-LIKE ISOFORM X2"/>
    <property type="match status" value="1"/>
</dbReference>
<gene>
    <name evidence="1" type="ORF">CQW23_11657</name>
</gene>
<organism evidence="1 2">
    <name type="scientific">Capsicum baccatum</name>
    <name type="common">Peruvian pepper</name>
    <dbReference type="NCBI Taxonomy" id="33114"/>
    <lineage>
        <taxon>Eukaryota</taxon>
        <taxon>Viridiplantae</taxon>
        <taxon>Streptophyta</taxon>
        <taxon>Embryophyta</taxon>
        <taxon>Tracheophyta</taxon>
        <taxon>Spermatophyta</taxon>
        <taxon>Magnoliopsida</taxon>
        <taxon>eudicotyledons</taxon>
        <taxon>Gunneridae</taxon>
        <taxon>Pentapetalae</taxon>
        <taxon>asterids</taxon>
        <taxon>lamiids</taxon>
        <taxon>Solanales</taxon>
        <taxon>Solanaceae</taxon>
        <taxon>Solanoideae</taxon>
        <taxon>Capsiceae</taxon>
        <taxon>Capsicum</taxon>
    </lineage>
</organism>
<evidence type="ECO:0000313" key="2">
    <source>
        <dbReference type="Proteomes" id="UP000224567"/>
    </source>
</evidence>
<dbReference type="PANTHER" id="PTHR38936:SF1">
    <property type="entry name" value="DUF641 DOMAIN-CONTAINING PROTEIN"/>
    <property type="match status" value="1"/>
</dbReference>
<evidence type="ECO:0000313" key="1">
    <source>
        <dbReference type="EMBL" id="PHT47449.1"/>
    </source>
</evidence>
<dbReference type="AlphaFoldDB" id="A0A2G2WQJ3"/>
<dbReference type="EMBL" id="MLFT02000005">
    <property type="protein sequence ID" value="PHT47449.1"/>
    <property type="molecule type" value="Genomic_DNA"/>
</dbReference>
<reference evidence="1 2" key="1">
    <citation type="journal article" date="2017" name="Genome Biol.">
        <title>New reference genome sequences of hot pepper reveal the massive evolution of plant disease-resistance genes by retroduplication.</title>
        <authorList>
            <person name="Kim S."/>
            <person name="Park J."/>
            <person name="Yeom S.I."/>
            <person name="Kim Y.M."/>
            <person name="Seo E."/>
            <person name="Kim K.T."/>
            <person name="Kim M.S."/>
            <person name="Lee J.M."/>
            <person name="Cheong K."/>
            <person name="Shin H.S."/>
            <person name="Kim S.B."/>
            <person name="Han K."/>
            <person name="Lee J."/>
            <person name="Park M."/>
            <person name="Lee H.A."/>
            <person name="Lee H.Y."/>
            <person name="Lee Y."/>
            <person name="Oh S."/>
            <person name="Lee J.H."/>
            <person name="Choi E."/>
            <person name="Choi E."/>
            <person name="Lee S.E."/>
            <person name="Jeon J."/>
            <person name="Kim H."/>
            <person name="Choi G."/>
            <person name="Song H."/>
            <person name="Lee J."/>
            <person name="Lee S.C."/>
            <person name="Kwon J.K."/>
            <person name="Lee H.Y."/>
            <person name="Koo N."/>
            <person name="Hong Y."/>
            <person name="Kim R.W."/>
            <person name="Kang W.H."/>
            <person name="Huh J.H."/>
            <person name="Kang B.C."/>
            <person name="Yang T.J."/>
            <person name="Lee Y.H."/>
            <person name="Bennetzen J.L."/>
            <person name="Choi D."/>
        </authorList>
    </citation>
    <scope>NUCLEOTIDE SEQUENCE [LARGE SCALE GENOMIC DNA]</scope>
    <source>
        <strain evidence="2">cv. PBC81</strain>
    </source>
</reference>
<comment type="caution">
    <text evidence="1">The sequence shown here is derived from an EMBL/GenBank/DDBJ whole genome shotgun (WGS) entry which is preliminary data.</text>
</comment>
<dbReference type="Proteomes" id="UP000224567">
    <property type="component" value="Unassembled WGS sequence"/>
</dbReference>